<accession>A0ABN6F2S4</accession>
<evidence type="ECO:0000313" key="1">
    <source>
        <dbReference type="EMBL" id="BCS96206.1"/>
    </source>
</evidence>
<dbReference type="Proteomes" id="UP001320148">
    <property type="component" value="Chromosome"/>
</dbReference>
<name>A0ABN6F2S4_9BACT</name>
<reference evidence="1 2" key="1">
    <citation type="submission" date="2021-02" db="EMBL/GenBank/DDBJ databases">
        <title>Complete genome of Desulfoluna sp. strain ASN36.</title>
        <authorList>
            <person name="Takahashi A."/>
            <person name="Kojima H."/>
            <person name="Fukui M."/>
        </authorList>
    </citation>
    <scope>NUCLEOTIDE SEQUENCE [LARGE SCALE GENOMIC DNA]</scope>
    <source>
        <strain evidence="1 2">ASN36</strain>
    </source>
</reference>
<proteinExistence type="predicted"/>
<protein>
    <submittedName>
        <fullName evidence="1">Uncharacterized protein</fullName>
    </submittedName>
</protein>
<sequence length="316" mass="37418">MADFDSDPGPQDDDIPLISDEQERKVDETHQKASQLLVSAAYWLDSFYDDDRYIAEENTTRAKLRFSLGYSRFGEFDFSPMVNIRLKLPRLSKKALLIIGAADDDEFDLRDNPISDNPRNDEYEKSELSAALRYALKVGKDYHLSTTVGVSWVYMYAGLRYRYEYDFGAWLGRVTDNFRYYTDDGLQNKLSLDLERHLSRRWFFRTSGGVNWYKEQDGLPHTLSFRLYHILNRHQVLQYEISNYFDTEPVYRRTDLQFRVHYRQRFYRDWLVLAVVPQVGFPYEHNREPNPGIEVRLEADLGYMAEQDVFKAVFGF</sequence>
<evidence type="ECO:0000313" key="2">
    <source>
        <dbReference type="Proteomes" id="UP001320148"/>
    </source>
</evidence>
<dbReference type="EMBL" id="AP024488">
    <property type="protein sequence ID" value="BCS96206.1"/>
    <property type="molecule type" value="Genomic_DNA"/>
</dbReference>
<dbReference type="RefSeq" id="WP_236892547.1">
    <property type="nucleotide sequence ID" value="NZ_AP024488.1"/>
</dbReference>
<keyword evidence="2" id="KW-1185">Reference proteome</keyword>
<organism evidence="1 2">
    <name type="scientific">Desulfoluna limicola</name>
    <dbReference type="NCBI Taxonomy" id="2810562"/>
    <lineage>
        <taxon>Bacteria</taxon>
        <taxon>Pseudomonadati</taxon>
        <taxon>Thermodesulfobacteriota</taxon>
        <taxon>Desulfobacteria</taxon>
        <taxon>Desulfobacterales</taxon>
        <taxon>Desulfolunaceae</taxon>
        <taxon>Desulfoluna</taxon>
    </lineage>
</organism>
<gene>
    <name evidence="1" type="ORF">DSLASN_18380</name>
</gene>